<sequence length="280" mass="29556">MSKTWLITGSSAGLGRHLVEAALAAGDNVVAASRSPRQLDDLALRHGERLLAVSLDVTDPAAARTVVNSAVERFGSLDVLVNNAGYATTASAEDFPEDEFRRQVETNLFGVVNMTKAALPVMRRQRSGHLIQVSSIGGRVGGTSGLSAYQTAKYGVEGYSAVVASEVAPLGIKVTIIEPGGLRTNWAGGAAEPSVPVRAEYDDTVGRWLRMFADYSGNEPGDPARAADAIVEIAASEEPPLRLLLGSDALQIALDHSRNQITEAQKWAELTRSADFAASA</sequence>
<evidence type="ECO:0000256" key="2">
    <source>
        <dbReference type="ARBA" id="ARBA00023002"/>
    </source>
</evidence>
<evidence type="ECO:0000256" key="1">
    <source>
        <dbReference type="ARBA" id="ARBA00006484"/>
    </source>
</evidence>
<dbReference type="Gene3D" id="3.40.50.720">
    <property type="entry name" value="NAD(P)-binding Rossmann-like Domain"/>
    <property type="match status" value="1"/>
</dbReference>
<feature type="domain" description="Ketoreductase" evidence="4">
    <location>
        <begin position="3"/>
        <end position="189"/>
    </location>
</feature>
<dbReference type="NCBIfam" id="NF004824">
    <property type="entry name" value="PRK06180.1"/>
    <property type="match status" value="1"/>
</dbReference>
<dbReference type="PRINTS" id="PR00080">
    <property type="entry name" value="SDRFAMILY"/>
</dbReference>
<dbReference type="PRINTS" id="PR00081">
    <property type="entry name" value="GDHRDH"/>
</dbReference>
<dbReference type="Pfam" id="PF00106">
    <property type="entry name" value="adh_short"/>
    <property type="match status" value="1"/>
</dbReference>
<comment type="similarity">
    <text evidence="1 3">Belongs to the short-chain dehydrogenases/reductases (SDR) family.</text>
</comment>
<organism evidence="5 6">
    <name type="scientific">Micromonospora musae</name>
    <dbReference type="NCBI Taxonomy" id="1894970"/>
    <lineage>
        <taxon>Bacteria</taxon>
        <taxon>Bacillati</taxon>
        <taxon>Actinomycetota</taxon>
        <taxon>Actinomycetes</taxon>
        <taxon>Micromonosporales</taxon>
        <taxon>Micromonosporaceae</taxon>
        <taxon>Micromonospora</taxon>
    </lineage>
</organism>
<proteinExistence type="inferred from homology"/>
<reference evidence="5 6" key="1">
    <citation type="submission" date="2018-09" db="EMBL/GenBank/DDBJ databases">
        <title>Micromonospora sp. nov. MS1-9, isolated from a root of Musa sp.</title>
        <authorList>
            <person name="Kuncharoen N."/>
            <person name="Kudo T."/>
            <person name="Ohkuma M."/>
            <person name="Yuki M."/>
            <person name="Tanasupawat S."/>
        </authorList>
    </citation>
    <scope>NUCLEOTIDE SEQUENCE [LARGE SCALE GENOMIC DNA]</scope>
    <source>
        <strain evidence="5 6">NGC1-4</strain>
    </source>
</reference>
<dbReference type="PANTHER" id="PTHR43976">
    <property type="entry name" value="SHORT CHAIN DEHYDROGENASE"/>
    <property type="match status" value="1"/>
</dbReference>
<dbReference type="PANTHER" id="PTHR43976:SF16">
    <property type="entry name" value="SHORT-CHAIN DEHYDROGENASE_REDUCTASE FAMILY PROTEIN"/>
    <property type="match status" value="1"/>
</dbReference>
<protein>
    <submittedName>
        <fullName evidence="5">SDR family NAD(P)-dependent oxidoreductase</fullName>
    </submittedName>
</protein>
<dbReference type="InterPro" id="IPR002347">
    <property type="entry name" value="SDR_fam"/>
</dbReference>
<accession>A0ABX9QSK9</accession>
<dbReference type="Proteomes" id="UP000271548">
    <property type="component" value="Unassembled WGS sequence"/>
</dbReference>
<dbReference type="SUPFAM" id="SSF51735">
    <property type="entry name" value="NAD(P)-binding Rossmann-fold domains"/>
    <property type="match status" value="1"/>
</dbReference>
<evidence type="ECO:0000313" key="6">
    <source>
        <dbReference type="Proteomes" id="UP000271548"/>
    </source>
</evidence>
<dbReference type="InterPro" id="IPR036291">
    <property type="entry name" value="NAD(P)-bd_dom_sf"/>
</dbReference>
<dbReference type="InterPro" id="IPR057326">
    <property type="entry name" value="KR_dom"/>
</dbReference>
<dbReference type="CDD" id="cd05374">
    <property type="entry name" value="17beta-HSD-like_SDR_c"/>
    <property type="match status" value="1"/>
</dbReference>
<evidence type="ECO:0000313" key="5">
    <source>
        <dbReference type="EMBL" id="RKN13208.1"/>
    </source>
</evidence>
<evidence type="ECO:0000259" key="4">
    <source>
        <dbReference type="SMART" id="SM00822"/>
    </source>
</evidence>
<dbReference type="RefSeq" id="WP_120684433.1">
    <property type="nucleotide sequence ID" value="NZ_RAZS01000022.1"/>
</dbReference>
<comment type="caution">
    <text evidence="5">The sequence shown here is derived from an EMBL/GenBank/DDBJ whole genome shotgun (WGS) entry which is preliminary data.</text>
</comment>
<dbReference type="EMBL" id="RAZS01000022">
    <property type="protein sequence ID" value="RKN13208.1"/>
    <property type="molecule type" value="Genomic_DNA"/>
</dbReference>
<keyword evidence="2" id="KW-0560">Oxidoreductase</keyword>
<dbReference type="SMART" id="SM00822">
    <property type="entry name" value="PKS_KR"/>
    <property type="match status" value="1"/>
</dbReference>
<dbReference type="NCBIfam" id="NF006114">
    <property type="entry name" value="PRK08263.1"/>
    <property type="match status" value="1"/>
</dbReference>
<gene>
    <name evidence="5" type="ORF">D7147_31945</name>
</gene>
<keyword evidence="6" id="KW-1185">Reference proteome</keyword>
<dbReference type="InterPro" id="IPR051911">
    <property type="entry name" value="SDR_oxidoreductase"/>
</dbReference>
<evidence type="ECO:0000256" key="3">
    <source>
        <dbReference type="RuleBase" id="RU000363"/>
    </source>
</evidence>
<name>A0ABX9QSK9_9ACTN</name>